<gene>
    <name evidence="2" type="ORF">N47_E47490</name>
</gene>
<feature type="domain" description="PIN" evidence="1">
    <location>
        <begin position="4"/>
        <end position="139"/>
    </location>
</feature>
<organism evidence="2">
    <name type="scientific">uncultured Desulfobacterium sp</name>
    <dbReference type="NCBI Taxonomy" id="201089"/>
    <lineage>
        <taxon>Bacteria</taxon>
        <taxon>Pseudomonadati</taxon>
        <taxon>Thermodesulfobacteriota</taxon>
        <taxon>Desulfobacteria</taxon>
        <taxon>Desulfobacterales</taxon>
        <taxon>Desulfobacteriaceae</taxon>
        <taxon>Desulfobacterium</taxon>
        <taxon>environmental samples</taxon>
    </lineage>
</organism>
<dbReference type="Gene3D" id="3.40.50.1010">
    <property type="entry name" value="5'-nuclease"/>
    <property type="match status" value="1"/>
</dbReference>
<name>E1YMA4_9BACT</name>
<sequence length="149" mass="17123">MNLYLDSNALIKLYHEEAGTNELVKLLDENEDNLILTIADITKIEFYSAFLKRVRKKEIKYETVKKVLSAFENDLYMFNFIEVDNIVKAIAVDLLKTIANKQGLTTLDSIQLAAAINANQIFPIDSFVTSDRILLNIAKKYFRIFNPEL</sequence>
<reference evidence="2" key="1">
    <citation type="journal article" date="2011" name="Environ. Microbiol.">
        <title>Genomic insights into the metabolic potential of the polycyclic aromatic hydrocarbon degrading sulfate-reducing Deltaproteobacterium N47.</title>
        <authorList>
            <person name="Bergmann F."/>
            <person name="Selesi D."/>
            <person name="Weinmaier T."/>
            <person name="Tischler P."/>
            <person name="Rattei T."/>
            <person name="Meckenstock R.U."/>
        </authorList>
    </citation>
    <scope>NUCLEOTIDE SEQUENCE</scope>
</reference>
<dbReference type="CDD" id="cd09874">
    <property type="entry name" value="PIN_MT3492-like"/>
    <property type="match status" value="1"/>
</dbReference>
<protein>
    <recommendedName>
        <fullName evidence="1">PIN domain-containing protein</fullName>
    </recommendedName>
</protein>
<accession>E1YMA4</accession>
<evidence type="ECO:0000313" key="2">
    <source>
        <dbReference type="EMBL" id="CBX31237.1"/>
    </source>
</evidence>
<dbReference type="AlphaFoldDB" id="E1YMA4"/>
<dbReference type="InterPro" id="IPR029060">
    <property type="entry name" value="PIN-like_dom_sf"/>
</dbReference>
<proteinExistence type="predicted"/>
<dbReference type="SUPFAM" id="SSF88723">
    <property type="entry name" value="PIN domain-like"/>
    <property type="match status" value="1"/>
</dbReference>
<dbReference type="EMBL" id="FR695877">
    <property type="protein sequence ID" value="CBX31237.1"/>
    <property type="molecule type" value="Genomic_DNA"/>
</dbReference>
<dbReference type="InterPro" id="IPR002716">
    <property type="entry name" value="PIN_dom"/>
</dbReference>
<dbReference type="Pfam" id="PF01850">
    <property type="entry name" value="PIN"/>
    <property type="match status" value="1"/>
</dbReference>
<evidence type="ECO:0000259" key="1">
    <source>
        <dbReference type="Pfam" id="PF01850"/>
    </source>
</evidence>